<sequence>MKKGVRIPEEPAGGCLGRKVYNPEPGSPVCDFLPPTTHKLLVTRLPLAFTFTYTLFIADDVCLAPRRPNPLPRLLRIRDCGGDPRHTHTHTHTHKHTQTASLG</sequence>
<reference evidence="2 3" key="1">
    <citation type="submission" date="2021-06" db="EMBL/GenBank/DDBJ databases">
        <authorList>
            <person name="Palmer J.M."/>
        </authorList>
    </citation>
    <scope>NUCLEOTIDE SEQUENCE [LARGE SCALE GENOMIC DNA]</scope>
    <source>
        <strain evidence="2 3">CL_MEX2019</strain>
        <tissue evidence="2">Muscle</tissue>
    </source>
</reference>
<dbReference type="Proteomes" id="UP001352852">
    <property type="component" value="Unassembled WGS sequence"/>
</dbReference>
<evidence type="ECO:0000313" key="3">
    <source>
        <dbReference type="Proteomes" id="UP001352852"/>
    </source>
</evidence>
<name>A0ABU7DQL0_9TELE</name>
<dbReference type="EMBL" id="JAHUTJ010033675">
    <property type="protein sequence ID" value="MED6277371.1"/>
    <property type="molecule type" value="Genomic_DNA"/>
</dbReference>
<comment type="caution">
    <text evidence="2">The sequence shown here is derived from an EMBL/GenBank/DDBJ whole genome shotgun (WGS) entry which is preliminary data.</text>
</comment>
<organism evidence="2 3">
    <name type="scientific">Characodon lateralis</name>
    <dbReference type="NCBI Taxonomy" id="208331"/>
    <lineage>
        <taxon>Eukaryota</taxon>
        <taxon>Metazoa</taxon>
        <taxon>Chordata</taxon>
        <taxon>Craniata</taxon>
        <taxon>Vertebrata</taxon>
        <taxon>Euteleostomi</taxon>
        <taxon>Actinopterygii</taxon>
        <taxon>Neopterygii</taxon>
        <taxon>Teleostei</taxon>
        <taxon>Neoteleostei</taxon>
        <taxon>Acanthomorphata</taxon>
        <taxon>Ovalentaria</taxon>
        <taxon>Atherinomorphae</taxon>
        <taxon>Cyprinodontiformes</taxon>
        <taxon>Goodeidae</taxon>
        <taxon>Characodon</taxon>
    </lineage>
</organism>
<keyword evidence="3" id="KW-1185">Reference proteome</keyword>
<feature type="region of interest" description="Disordered" evidence="1">
    <location>
        <begin position="80"/>
        <end position="103"/>
    </location>
</feature>
<accession>A0ABU7DQL0</accession>
<evidence type="ECO:0000313" key="2">
    <source>
        <dbReference type="EMBL" id="MED6277371.1"/>
    </source>
</evidence>
<gene>
    <name evidence="2" type="ORF">CHARACLAT_012709</name>
</gene>
<protein>
    <submittedName>
        <fullName evidence="2">Uncharacterized protein</fullName>
    </submittedName>
</protein>
<feature type="compositionally biased region" description="Basic residues" evidence="1">
    <location>
        <begin position="87"/>
        <end position="97"/>
    </location>
</feature>
<proteinExistence type="predicted"/>
<evidence type="ECO:0000256" key="1">
    <source>
        <dbReference type="SAM" id="MobiDB-lite"/>
    </source>
</evidence>